<dbReference type="Pfam" id="PF13456">
    <property type="entry name" value="RVT_3"/>
    <property type="match status" value="1"/>
</dbReference>
<evidence type="ECO:0000259" key="1">
    <source>
        <dbReference type="Pfam" id="PF13456"/>
    </source>
</evidence>
<name>A0A314ZB44_PRUYE</name>
<dbReference type="STRING" id="2094558.A0A314ZB44"/>
<organism evidence="2 3">
    <name type="scientific">Prunus yedoensis var. nudiflora</name>
    <dbReference type="NCBI Taxonomy" id="2094558"/>
    <lineage>
        <taxon>Eukaryota</taxon>
        <taxon>Viridiplantae</taxon>
        <taxon>Streptophyta</taxon>
        <taxon>Embryophyta</taxon>
        <taxon>Tracheophyta</taxon>
        <taxon>Spermatophyta</taxon>
        <taxon>Magnoliopsida</taxon>
        <taxon>eudicotyledons</taxon>
        <taxon>Gunneridae</taxon>
        <taxon>Pentapetalae</taxon>
        <taxon>rosids</taxon>
        <taxon>fabids</taxon>
        <taxon>Rosales</taxon>
        <taxon>Rosaceae</taxon>
        <taxon>Amygdaloideae</taxon>
        <taxon>Amygdaleae</taxon>
        <taxon>Prunus</taxon>
    </lineage>
</organism>
<dbReference type="GO" id="GO:0004523">
    <property type="term" value="F:RNA-DNA hybrid ribonuclease activity"/>
    <property type="evidence" value="ECO:0007669"/>
    <property type="project" value="InterPro"/>
</dbReference>
<dbReference type="OrthoDB" id="1747175at2759"/>
<dbReference type="Proteomes" id="UP000250321">
    <property type="component" value="Unassembled WGS sequence"/>
</dbReference>
<dbReference type="EMBL" id="PJQY01000212">
    <property type="protein sequence ID" value="PQQ15920.1"/>
    <property type="molecule type" value="Genomic_DNA"/>
</dbReference>
<dbReference type="AlphaFoldDB" id="A0A314ZB44"/>
<dbReference type="PANTHER" id="PTHR47074">
    <property type="entry name" value="BNAC02G40300D PROTEIN"/>
    <property type="match status" value="1"/>
</dbReference>
<accession>A0A314ZB44</accession>
<sequence>MAVRESTSPDEPSDGKRPQHKLTTFKSAVNELDATLLLGHIWFVGPYLGMVVRDSVGAFIASRVLHFANVFSALHVEAPPIRTSVAFAVEREFSDICFESDCLQIVSALGLSVIDRSFLGPILEVTKELLQQVIGVGFIHTCRTANGVAHRLAKFALHL</sequence>
<evidence type="ECO:0000313" key="3">
    <source>
        <dbReference type="Proteomes" id="UP000250321"/>
    </source>
</evidence>
<gene>
    <name evidence="2" type="ORF">Pyn_39142</name>
</gene>
<protein>
    <recommendedName>
        <fullName evidence="1">RNase H type-1 domain-containing protein</fullName>
    </recommendedName>
</protein>
<dbReference type="InterPro" id="IPR052929">
    <property type="entry name" value="RNase_H-like_EbsB-rel"/>
</dbReference>
<evidence type="ECO:0000313" key="2">
    <source>
        <dbReference type="EMBL" id="PQQ15920.1"/>
    </source>
</evidence>
<dbReference type="CDD" id="cd06222">
    <property type="entry name" value="RNase_H_like"/>
    <property type="match status" value="1"/>
</dbReference>
<feature type="domain" description="RNase H type-1" evidence="1">
    <location>
        <begin position="48"/>
        <end position="156"/>
    </location>
</feature>
<dbReference type="PANTHER" id="PTHR47074:SF79">
    <property type="entry name" value="PUTATIVE-RELATED"/>
    <property type="match status" value="1"/>
</dbReference>
<proteinExistence type="predicted"/>
<comment type="caution">
    <text evidence="2">The sequence shown here is derived from an EMBL/GenBank/DDBJ whole genome shotgun (WGS) entry which is preliminary data.</text>
</comment>
<dbReference type="InterPro" id="IPR002156">
    <property type="entry name" value="RNaseH_domain"/>
</dbReference>
<dbReference type="InterPro" id="IPR044730">
    <property type="entry name" value="RNase_H-like_dom_plant"/>
</dbReference>
<reference evidence="2 3" key="1">
    <citation type="submission" date="2018-02" db="EMBL/GenBank/DDBJ databases">
        <title>Draft genome of wild Prunus yedoensis var. nudiflora.</title>
        <authorList>
            <person name="Baek S."/>
            <person name="Kim J.-H."/>
            <person name="Choi K."/>
            <person name="Kim G.-B."/>
            <person name="Cho A."/>
            <person name="Jang H."/>
            <person name="Shin C.-H."/>
            <person name="Yu H.-J."/>
            <person name="Mun J.-H."/>
        </authorList>
    </citation>
    <scope>NUCLEOTIDE SEQUENCE [LARGE SCALE GENOMIC DNA]</scope>
    <source>
        <strain evidence="3">cv. Jeju island</strain>
        <tissue evidence="2">Leaf</tissue>
    </source>
</reference>
<keyword evidence="3" id="KW-1185">Reference proteome</keyword>
<dbReference type="GO" id="GO:0003676">
    <property type="term" value="F:nucleic acid binding"/>
    <property type="evidence" value="ECO:0007669"/>
    <property type="project" value="InterPro"/>
</dbReference>